<reference evidence="2 3" key="1">
    <citation type="submission" date="2016-10" db="EMBL/GenBank/DDBJ databases">
        <authorList>
            <person name="de Groot N.N."/>
        </authorList>
    </citation>
    <scope>NUCLEOTIDE SEQUENCE [LARGE SCALE GENOMIC DNA]</scope>
    <source>
        <strain evidence="2 3">JCM 19513</strain>
    </source>
</reference>
<proteinExistence type="predicted"/>
<feature type="chain" id="PRO_5010187332" description="DUF4197 domain-containing protein" evidence="1">
    <location>
        <begin position="23"/>
        <end position="228"/>
    </location>
</feature>
<name>A0A1H7PJ44_9GAMM</name>
<keyword evidence="3" id="KW-1185">Reference proteome</keyword>
<evidence type="ECO:0000313" key="3">
    <source>
        <dbReference type="Proteomes" id="UP000185766"/>
    </source>
</evidence>
<evidence type="ECO:0008006" key="4">
    <source>
        <dbReference type="Google" id="ProtNLM"/>
    </source>
</evidence>
<dbReference type="EMBL" id="FOAS01000011">
    <property type="protein sequence ID" value="SEL35498.1"/>
    <property type="molecule type" value="Genomic_DNA"/>
</dbReference>
<evidence type="ECO:0000313" key="2">
    <source>
        <dbReference type="EMBL" id="SEL35498.1"/>
    </source>
</evidence>
<organism evidence="2 3">
    <name type="scientific">Atopomonas hussainii</name>
    <dbReference type="NCBI Taxonomy" id="1429083"/>
    <lineage>
        <taxon>Bacteria</taxon>
        <taxon>Pseudomonadati</taxon>
        <taxon>Pseudomonadota</taxon>
        <taxon>Gammaproteobacteria</taxon>
        <taxon>Pseudomonadales</taxon>
        <taxon>Pseudomonadaceae</taxon>
        <taxon>Atopomonas</taxon>
    </lineage>
</organism>
<gene>
    <name evidence="2" type="ORF">SAMN05216214_11129</name>
</gene>
<dbReference type="Proteomes" id="UP000185766">
    <property type="component" value="Unassembled WGS sequence"/>
</dbReference>
<dbReference type="STRING" id="1429083.GCA_001885685_02035"/>
<accession>A0A1H7PJ44</accession>
<dbReference type="AlphaFoldDB" id="A0A1H7PJ44"/>
<dbReference type="RefSeq" id="WP_074868692.1">
    <property type="nucleotide sequence ID" value="NZ_FOAS01000011.1"/>
</dbReference>
<sequence length="228" mass="23915">MRFARPALTLFAGLSLSLSAMALSLSDLSQGDATGALRSALTQGAEMAVDSLGRTDGLLGNPEVRIELPGDLGKAAKMMKTFGMGSEVTALETAMNRAAEAAVPEARKLLVDAVKNMSVSDAKGILTGGDTAGTEYLNRSSREQLQARFLPIVKQMTDKVGLAQQYNAFAGQAASFGVIDAKSANLESYVTEQALDGLFTLIGQEEQKIRQNPAEAAGSLAKKVFGLL</sequence>
<protein>
    <recommendedName>
        <fullName evidence="4">DUF4197 domain-containing protein</fullName>
    </recommendedName>
</protein>
<feature type="signal peptide" evidence="1">
    <location>
        <begin position="1"/>
        <end position="22"/>
    </location>
</feature>
<keyword evidence="1" id="KW-0732">Signal</keyword>
<evidence type="ECO:0000256" key="1">
    <source>
        <dbReference type="SAM" id="SignalP"/>
    </source>
</evidence>
<dbReference type="Pfam" id="PF13852">
    <property type="entry name" value="DUF4197"/>
    <property type="match status" value="1"/>
</dbReference>
<dbReference type="InterPro" id="IPR025245">
    <property type="entry name" value="DUF4197"/>
</dbReference>